<dbReference type="Proteomes" id="UP000800094">
    <property type="component" value="Unassembled WGS sequence"/>
</dbReference>
<dbReference type="GO" id="GO:0000028">
    <property type="term" value="P:ribosomal small subunit assembly"/>
    <property type="evidence" value="ECO:0007669"/>
    <property type="project" value="TreeGrafter"/>
</dbReference>
<feature type="domain" description="Rrp7 RRM-like N-terminal" evidence="4">
    <location>
        <begin position="21"/>
        <end position="203"/>
    </location>
</feature>
<evidence type="ECO:0000313" key="5">
    <source>
        <dbReference type="EMBL" id="KAF2246559.1"/>
    </source>
</evidence>
<feature type="compositionally biased region" description="Basic and acidic residues" evidence="2">
    <location>
        <begin position="110"/>
        <end position="121"/>
    </location>
</feature>
<dbReference type="GeneID" id="54579334"/>
<feature type="region of interest" description="Disordered" evidence="2">
    <location>
        <begin position="110"/>
        <end position="129"/>
    </location>
</feature>
<reference evidence="5" key="1">
    <citation type="journal article" date="2020" name="Stud. Mycol.">
        <title>101 Dothideomycetes genomes: a test case for predicting lifestyles and emergence of pathogens.</title>
        <authorList>
            <person name="Haridas S."/>
            <person name="Albert R."/>
            <person name="Binder M."/>
            <person name="Bloem J."/>
            <person name="Labutti K."/>
            <person name="Salamov A."/>
            <person name="Andreopoulos B."/>
            <person name="Baker S."/>
            <person name="Barry K."/>
            <person name="Bills G."/>
            <person name="Bluhm B."/>
            <person name="Cannon C."/>
            <person name="Castanera R."/>
            <person name="Culley D."/>
            <person name="Daum C."/>
            <person name="Ezra D."/>
            <person name="Gonzalez J."/>
            <person name="Henrissat B."/>
            <person name="Kuo A."/>
            <person name="Liang C."/>
            <person name="Lipzen A."/>
            <person name="Lutzoni F."/>
            <person name="Magnuson J."/>
            <person name="Mondo S."/>
            <person name="Nolan M."/>
            <person name="Ohm R."/>
            <person name="Pangilinan J."/>
            <person name="Park H.-J."/>
            <person name="Ramirez L."/>
            <person name="Alfaro M."/>
            <person name="Sun H."/>
            <person name="Tritt A."/>
            <person name="Yoshinaga Y."/>
            <person name="Zwiers L.-H."/>
            <person name="Turgeon B."/>
            <person name="Goodwin S."/>
            <person name="Spatafora J."/>
            <person name="Crous P."/>
            <person name="Grigoriev I."/>
        </authorList>
    </citation>
    <scope>NUCLEOTIDE SEQUENCE</scope>
    <source>
        <strain evidence="5">CBS 122368</strain>
    </source>
</reference>
<dbReference type="GO" id="GO:0034456">
    <property type="term" value="C:UTP-C complex"/>
    <property type="evidence" value="ECO:0007669"/>
    <property type="project" value="TreeGrafter"/>
</dbReference>
<dbReference type="CDD" id="cd12293">
    <property type="entry name" value="dRRM_Rrp7p"/>
    <property type="match status" value="1"/>
</dbReference>
<dbReference type="PANTHER" id="PTHR13191">
    <property type="entry name" value="RIBOSOMAL RNA PROCESSING PROTEIN 7-RELATED"/>
    <property type="match status" value="1"/>
</dbReference>
<evidence type="ECO:0000256" key="1">
    <source>
        <dbReference type="ARBA" id="ARBA00006110"/>
    </source>
</evidence>
<dbReference type="Pfam" id="PF12923">
    <property type="entry name" value="RRP7"/>
    <property type="match status" value="1"/>
</dbReference>
<evidence type="ECO:0008006" key="7">
    <source>
        <dbReference type="Google" id="ProtNLM"/>
    </source>
</evidence>
<dbReference type="AlphaFoldDB" id="A0A6A6I8M0"/>
<dbReference type="Gene3D" id="6.10.250.1770">
    <property type="match status" value="1"/>
</dbReference>
<dbReference type="InterPro" id="IPR040447">
    <property type="entry name" value="RRM_Rrp7"/>
</dbReference>
<dbReference type="OrthoDB" id="5390at2759"/>
<protein>
    <recommendedName>
        <fullName evidence="7">RRM domain-containing protein</fullName>
    </recommendedName>
</protein>
<comment type="similarity">
    <text evidence="1">Belongs to the RRP7 family.</text>
</comment>
<evidence type="ECO:0000256" key="2">
    <source>
        <dbReference type="SAM" id="MobiDB-lite"/>
    </source>
</evidence>
<dbReference type="GO" id="GO:0032545">
    <property type="term" value="C:CURI complex"/>
    <property type="evidence" value="ECO:0007669"/>
    <property type="project" value="TreeGrafter"/>
</dbReference>
<proteinExistence type="inferred from homology"/>
<sequence length="326" mass="37003">MASEKPSKAKKQKTAPTTVAEFTILPLTLPALPGLPDAYADAKHYLYVKQHEPKHSTPGHDRSLFIANVPIDASETGIRALFAEQLGGSRVERVEFDSAIPALTAHKRFQDASDAKAEGKEKRGKKRKRDADVVAEGVVEDEESALPRIWSSELRKGGSGAVVVFVDRKSMRGALKEVQRAVKEGREIVWKGGEGLGVERYKSHLTLRYPPPAVLQTSVNAYLTQFTALENKRNKIRKHARSEPDEEGFITVVRGGGRNVRLEDAEKKKAELEERRKKNGIKDDFYRFQNRERRKEEELRLRKGFERDRKRVLEMRERRGRVVPES</sequence>
<evidence type="ECO:0000259" key="4">
    <source>
        <dbReference type="Pfam" id="PF17799"/>
    </source>
</evidence>
<dbReference type="PANTHER" id="PTHR13191:SF0">
    <property type="entry name" value="RIBOSOMAL RNA-PROCESSING PROTEIN 7 HOMOLOG A-RELATED"/>
    <property type="match status" value="1"/>
</dbReference>
<evidence type="ECO:0000259" key="3">
    <source>
        <dbReference type="Pfam" id="PF12923"/>
    </source>
</evidence>
<feature type="domain" description="Ribosomal RNA-processing protein 7 C-terminal" evidence="3">
    <location>
        <begin position="208"/>
        <end position="322"/>
    </location>
</feature>
<dbReference type="RefSeq" id="XP_033681563.1">
    <property type="nucleotide sequence ID" value="XM_033826004.1"/>
</dbReference>
<gene>
    <name evidence="5" type="ORF">BU26DRAFT_48895</name>
</gene>
<organism evidence="5 6">
    <name type="scientific">Trematosphaeria pertusa</name>
    <dbReference type="NCBI Taxonomy" id="390896"/>
    <lineage>
        <taxon>Eukaryota</taxon>
        <taxon>Fungi</taxon>
        <taxon>Dikarya</taxon>
        <taxon>Ascomycota</taxon>
        <taxon>Pezizomycotina</taxon>
        <taxon>Dothideomycetes</taxon>
        <taxon>Pleosporomycetidae</taxon>
        <taxon>Pleosporales</taxon>
        <taxon>Massarineae</taxon>
        <taxon>Trematosphaeriaceae</taxon>
        <taxon>Trematosphaeria</taxon>
    </lineage>
</organism>
<dbReference type="EMBL" id="ML987198">
    <property type="protein sequence ID" value="KAF2246559.1"/>
    <property type="molecule type" value="Genomic_DNA"/>
</dbReference>
<dbReference type="GO" id="GO:0006364">
    <property type="term" value="P:rRNA processing"/>
    <property type="evidence" value="ECO:0007669"/>
    <property type="project" value="TreeGrafter"/>
</dbReference>
<dbReference type="InterPro" id="IPR024326">
    <property type="entry name" value="RRP7_C"/>
</dbReference>
<dbReference type="InterPro" id="IPR040446">
    <property type="entry name" value="RRP7"/>
</dbReference>
<name>A0A6A6I8M0_9PLEO</name>
<dbReference type="Pfam" id="PF17799">
    <property type="entry name" value="RRM_Rrp7"/>
    <property type="match status" value="1"/>
</dbReference>
<evidence type="ECO:0000313" key="6">
    <source>
        <dbReference type="Proteomes" id="UP000800094"/>
    </source>
</evidence>
<accession>A0A6A6I8M0</accession>
<keyword evidence="6" id="KW-1185">Reference proteome</keyword>